<dbReference type="Gene3D" id="1.10.287.130">
    <property type="match status" value="1"/>
</dbReference>
<name>A0A0F9C5W7_9ZZZZ</name>
<evidence type="ECO:0000256" key="10">
    <source>
        <dbReference type="ARBA" id="ARBA00023012"/>
    </source>
</evidence>
<evidence type="ECO:0000313" key="15">
    <source>
        <dbReference type="EMBL" id="KKK92051.1"/>
    </source>
</evidence>
<evidence type="ECO:0000256" key="4">
    <source>
        <dbReference type="ARBA" id="ARBA00022475"/>
    </source>
</evidence>
<dbReference type="CDD" id="cd00082">
    <property type="entry name" value="HisKA"/>
    <property type="match status" value="1"/>
</dbReference>
<dbReference type="SUPFAM" id="SSF55874">
    <property type="entry name" value="ATPase domain of HSP90 chaperone/DNA topoisomerase II/histidine kinase"/>
    <property type="match status" value="1"/>
</dbReference>
<comment type="subcellular location">
    <subcellularLocation>
        <location evidence="2">Cell membrane</location>
        <topology evidence="2">Multi-pass membrane protein</topology>
    </subcellularLocation>
</comment>
<comment type="catalytic activity">
    <reaction evidence="1">
        <text>ATP + protein L-histidine = ADP + protein N-phospho-L-histidine.</text>
        <dbReference type="EC" id="2.7.13.3"/>
    </reaction>
</comment>
<evidence type="ECO:0000256" key="9">
    <source>
        <dbReference type="ARBA" id="ARBA00022840"/>
    </source>
</evidence>
<evidence type="ECO:0000256" key="8">
    <source>
        <dbReference type="ARBA" id="ARBA00022777"/>
    </source>
</evidence>
<comment type="caution">
    <text evidence="15">The sequence shown here is derived from an EMBL/GenBank/DDBJ whole genome shotgun (WGS) entry which is preliminary data.</text>
</comment>
<keyword evidence="10" id="KW-0902">Two-component regulatory system</keyword>
<evidence type="ECO:0000256" key="11">
    <source>
        <dbReference type="ARBA" id="ARBA00023136"/>
    </source>
</evidence>
<dbReference type="Pfam" id="PF00072">
    <property type="entry name" value="Response_reg"/>
    <property type="match status" value="1"/>
</dbReference>
<proteinExistence type="predicted"/>
<evidence type="ECO:0000256" key="2">
    <source>
        <dbReference type="ARBA" id="ARBA00004651"/>
    </source>
</evidence>
<dbReference type="InterPro" id="IPR001789">
    <property type="entry name" value="Sig_transdc_resp-reg_receiver"/>
</dbReference>
<dbReference type="InterPro" id="IPR003594">
    <property type="entry name" value="HATPase_dom"/>
</dbReference>
<evidence type="ECO:0000259" key="13">
    <source>
        <dbReference type="PROSITE" id="PS50109"/>
    </source>
</evidence>
<dbReference type="InterPro" id="IPR036890">
    <property type="entry name" value="HATPase_C_sf"/>
</dbReference>
<dbReference type="GO" id="GO:0005524">
    <property type="term" value="F:ATP binding"/>
    <property type="evidence" value="ECO:0007669"/>
    <property type="project" value="UniProtKB-KW"/>
</dbReference>
<dbReference type="InterPro" id="IPR005467">
    <property type="entry name" value="His_kinase_dom"/>
</dbReference>
<dbReference type="InterPro" id="IPR011006">
    <property type="entry name" value="CheY-like_superfamily"/>
</dbReference>
<feature type="domain" description="Histidine kinase" evidence="13">
    <location>
        <begin position="154"/>
        <end position="367"/>
    </location>
</feature>
<reference evidence="15" key="1">
    <citation type="journal article" date="2015" name="Nature">
        <title>Complex archaea that bridge the gap between prokaryotes and eukaryotes.</title>
        <authorList>
            <person name="Spang A."/>
            <person name="Saw J.H."/>
            <person name="Jorgensen S.L."/>
            <person name="Zaremba-Niedzwiedzka K."/>
            <person name="Martijn J."/>
            <person name="Lind A.E."/>
            <person name="van Eijk R."/>
            <person name="Schleper C."/>
            <person name="Guy L."/>
            <person name="Ettema T.J."/>
        </authorList>
    </citation>
    <scope>NUCLEOTIDE SEQUENCE</scope>
</reference>
<feature type="domain" description="Response regulatory" evidence="14">
    <location>
        <begin position="1"/>
        <end position="118"/>
    </location>
</feature>
<keyword evidence="6" id="KW-0808">Transferase</keyword>
<dbReference type="PROSITE" id="PS50110">
    <property type="entry name" value="RESPONSE_REGULATORY"/>
    <property type="match status" value="1"/>
</dbReference>
<evidence type="ECO:0000256" key="5">
    <source>
        <dbReference type="ARBA" id="ARBA00022553"/>
    </source>
</evidence>
<dbReference type="Gene3D" id="3.30.565.10">
    <property type="entry name" value="Histidine kinase-like ATPase, C-terminal domain"/>
    <property type="match status" value="1"/>
</dbReference>
<dbReference type="SMART" id="SM00388">
    <property type="entry name" value="HisKA"/>
    <property type="match status" value="1"/>
</dbReference>
<dbReference type="AlphaFoldDB" id="A0A0F9C5W7"/>
<dbReference type="PANTHER" id="PTHR45528:SF1">
    <property type="entry name" value="SENSOR HISTIDINE KINASE CPXA"/>
    <property type="match status" value="1"/>
</dbReference>
<keyword evidence="4" id="KW-1003">Cell membrane</keyword>
<organism evidence="15">
    <name type="scientific">marine sediment metagenome</name>
    <dbReference type="NCBI Taxonomy" id="412755"/>
    <lineage>
        <taxon>unclassified sequences</taxon>
        <taxon>metagenomes</taxon>
        <taxon>ecological metagenomes</taxon>
    </lineage>
</organism>
<feature type="coiled-coil region" evidence="12">
    <location>
        <begin position="120"/>
        <end position="147"/>
    </location>
</feature>
<dbReference type="Pfam" id="PF00512">
    <property type="entry name" value="HisKA"/>
    <property type="match status" value="1"/>
</dbReference>
<evidence type="ECO:0000256" key="3">
    <source>
        <dbReference type="ARBA" id="ARBA00012438"/>
    </source>
</evidence>
<keyword evidence="5" id="KW-0597">Phosphoprotein</keyword>
<dbReference type="PANTHER" id="PTHR45528">
    <property type="entry name" value="SENSOR HISTIDINE KINASE CPXA"/>
    <property type="match status" value="1"/>
</dbReference>
<dbReference type="InterPro" id="IPR003661">
    <property type="entry name" value="HisK_dim/P_dom"/>
</dbReference>
<dbReference type="GO" id="GO:0005886">
    <property type="term" value="C:plasma membrane"/>
    <property type="evidence" value="ECO:0007669"/>
    <property type="project" value="UniProtKB-SubCell"/>
</dbReference>
<keyword evidence="12" id="KW-0175">Coiled coil</keyword>
<evidence type="ECO:0000256" key="12">
    <source>
        <dbReference type="SAM" id="Coils"/>
    </source>
</evidence>
<protein>
    <recommendedName>
        <fullName evidence="3">histidine kinase</fullName>
        <ecNumber evidence="3">2.7.13.3</ecNumber>
    </recommendedName>
</protein>
<dbReference type="Pfam" id="PF02518">
    <property type="entry name" value="HATPase_c"/>
    <property type="match status" value="1"/>
</dbReference>
<evidence type="ECO:0000256" key="1">
    <source>
        <dbReference type="ARBA" id="ARBA00000085"/>
    </source>
</evidence>
<dbReference type="SUPFAM" id="SSF52172">
    <property type="entry name" value="CheY-like"/>
    <property type="match status" value="1"/>
</dbReference>
<accession>A0A0F9C5W7</accession>
<gene>
    <name evidence="15" type="ORF">LCGC14_2706810</name>
</gene>
<evidence type="ECO:0000256" key="6">
    <source>
        <dbReference type="ARBA" id="ARBA00022679"/>
    </source>
</evidence>
<keyword evidence="7" id="KW-0547">Nucleotide-binding</keyword>
<evidence type="ECO:0000256" key="7">
    <source>
        <dbReference type="ARBA" id="ARBA00022741"/>
    </source>
</evidence>
<dbReference type="PROSITE" id="PS50109">
    <property type="entry name" value="HIS_KIN"/>
    <property type="match status" value="1"/>
</dbReference>
<sequence length="379" mass="42436">MPSKSQAQSKPLTSVNDIWVLIKEDYNIILAESAAAALDILKEQEIQVLLTDQQMPEMTGTGLLEIVAVEYPDIRRFLLSAFTDFDTVVEAVNKGNIHGYINKPMHAEEITLSINNSLEMYYLRKKNRQMMEELEQANRKLINLDGMKSEIIKVISREIRSPLNRIMGTIHLLKDKIEGQELSEVVNILDSSVSKLEEFSSMTEQISILKSPGHKLNISRVPFKQVIEYSVIEASEEMKEKGIGLDLQNEAGDASIQGEFHLLISCLVNLLRNAINHCDSGGSITIKTMHSEENFVCGVIDQGKDYTEKHFEDMVSQYCSGDTNLNLNFGIQLSLAQMIMEAHSGKILFERTEYKKGALKMVFAQASGDSGNQDLGLQG</sequence>
<dbReference type="Gene3D" id="3.40.50.2300">
    <property type="match status" value="1"/>
</dbReference>
<keyword evidence="8" id="KW-0418">Kinase</keyword>
<dbReference type="EC" id="2.7.13.3" evidence="3"/>
<dbReference type="GO" id="GO:0000155">
    <property type="term" value="F:phosphorelay sensor kinase activity"/>
    <property type="evidence" value="ECO:0007669"/>
    <property type="project" value="InterPro"/>
</dbReference>
<dbReference type="InterPro" id="IPR050398">
    <property type="entry name" value="HssS/ArlS-like"/>
</dbReference>
<evidence type="ECO:0000259" key="14">
    <source>
        <dbReference type="PROSITE" id="PS50110"/>
    </source>
</evidence>
<dbReference type="EMBL" id="LAZR01048387">
    <property type="protein sequence ID" value="KKK92051.1"/>
    <property type="molecule type" value="Genomic_DNA"/>
</dbReference>
<dbReference type="SMART" id="SM00448">
    <property type="entry name" value="REC"/>
    <property type="match status" value="1"/>
</dbReference>
<keyword evidence="11" id="KW-0472">Membrane</keyword>
<keyword evidence="9" id="KW-0067">ATP-binding</keyword>